<sequence length="112" mass="11808">MAAAPFVGPDGEDRFQRRWATLRRTAAAALAAEGAAAAAEALAGLQFRDLRRTFGALSRAGGATKDDTADVLGNSAAVDQHLADIYMAPQLETSGRAVTAVQRPQKQERKKA</sequence>
<proteinExistence type="predicted"/>
<reference evidence="2" key="1">
    <citation type="submission" date="2017-08" db="EMBL/GenBank/DDBJ databases">
        <authorList>
            <person name="Varghese N."/>
            <person name="Submissions S."/>
        </authorList>
    </citation>
    <scope>NUCLEOTIDE SEQUENCE [LARGE SCALE GENOMIC DNA]</scope>
    <source>
        <strain evidence="2">JA276</strain>
    </source>
</reference>
<evidence type="ECO:0000313" key="1">
    <source>
        <dbReference type="EMBL" id="SOC09613.1"/>
    </source>
</evidence>
<dbReference type="EMBL" id="OBMT01000007">
    <property type="protein sequence ID" value="SOC09613.1"/>
    <property type="molecule type" value="Genomic_DNA"/>
</dbReference>
<accession>A0A285SPZ9</accession>
<protein>
    <submittedName>
        <fullName evidence="1">Uncharacterized protein</fullName>
    </submittedName>
</protein>
<dbReference type="Proteomes" id="UP000219111">
    <property type="component" value="Unassembled WGS sequence"/>
</dbReference>
<name>A0A285SPZ9_9RHOB</name>
<organism evidence="1 2">
    <name type="scientific">Rhodobacter maris</name>
    <dbReference type="NCBI Taxonomy" id="446682"/>
    <lineage>
        <taxon>Bacteria</taxon>
        <taxon>Pseudomonadati</taxon>
        <taxon>Pseudomonadota</taxon>
        <taxon>Alphaproteobacteria</taxon>
        <taxon>Rhodobacterales</taxon>
        <taxon>Rhodobacter group</taxon>
        <taxon>Rhodobacter</taxon>
    </lineage>
</organism>
<dbReference type="OrthoDB" id="7816950at2"/>
<evidence type="ECO:0000313" key="2">
    <source>
        <dbReference type="Proteomes" id="UP000219111"/>
    </source>
</evidence>
<keyword evidence="2" id="KW-1185">Reference proteome</keyword>
<dbReference type="AlphaFoldDB" id="A0A285SPZ9"/>
<gene>
    <name evidence="1" type="ORF">SAMN05877831_107161</name>
</gene>
<dbReference type="RefSeq" id="WP_097070291.1">
    <property type="nucleotide sequence ID" value="NZ_OBMT01000007.1"/>
</dbReference>